<keyword evidence="13" id="KW-1185">Reference proteome</keyword>
<keyword evidence="7" id="KW-0408">Iron</keyword>
<dbReference type="GO" id="GO:0031071">
    <property type="term" value="F:cysteine desulfurase activity"/>
    <property type="evidence" value="ECO:0007669"/>
    <property type="project" value="UniProtKB-EC"/>
</dbReference>
<evidence type="ECO:0000256" key="4">
    <source>
        <dbReference type="ARBA" id="ARBA00022679"/>
    </source>
</evidence>
<evidence type="ECO:0000313" key="13">
    <source>
        <dbReference type="Proteomes" id="UP000279089"/>
    </source>
</evidence>
<proteinExistence type="inferred from homology"/>
<dbReference type="Proteomes" id="UP000279089">
    <property type="component" value="Unassembled WGS sequence"/>
</dbReference>
<dbReference type="InterPro" id="IPR015422">
    <property type="entry name" value="PyrdxlP-dep_Trfase_small"/>
</dbReference>
<dbReference type="OrthoDB" id="9808002at2"/>
<keyword evidence="5" id="KW-0479">Metal-binding</keyword>
<keyword evidence="8" id="KW-0411">Iron-sulfur</keyword>
<name>A0A3N4MW09_9BACT</name>
<dbReference type="PIRSF" id="PIRSF005572">
    <property type="entry name" value="NifS"/>
    <property type="match status" value="1"/>
</dbReference>
<evidence type="ECO:0000256" key="6">
    <source>
        <dbReference type="ARBA" id="ARBA00022898"/>
    </source>
</evidence>
<evidence type="ECO:0000256" key="3">
    <source>
        <dbReference type="ARBA" id="ARBA00012239"/>
    </source>
</evidence>
<evidence type="ECO:0000256" key="7">
    <source>
        <dbReference type="ARBA" id="ARBA00023004"/>
    </source>
</evidence>
<reference evidence="13" key="1">
    <citation type="submission" date="2018-11" db="EMBL/GenBank/DDBJ databases">
        <title>Chitinophaga lutea sp.nov., isolate from arsenic contaminated soil.</title>
        <authorList>
            <person name="Zong Y."/>
        </authorList>
    </citation>
    <scope>NUCLEOTIDE SEQUENCE [LARGE SCALE GENOMIC DNA]</scope>
    <source>
        <strain evidence="13">YLT18</strain>
    </source>
</reference>
<dbReference type="PROSITE" id="PS00595">
    <property type="entry name" value="AA_TRANSFER_CLASS_5"/>
    <property type="match status" value="1"/>
</dbReference>
<dbReference type="GO" id="GO:0046872">
    <property type="term" value="F:metal ion binding"/>
    <property type="evidence" value="ECO:0007669"/>
    <property type="project" value="UniProtKB-KW"/>
</dbReference>
<gene>
    <name evidence="12" type="ORF">EG028_18185</name>
</gene>
<evidence type="ECO:0000256" key="1">
    <source>
        <dbReference type="ARBA" id="ARBA00001933"/>
    </source>
</evidence>
<dbReference type="AlphaFoldDB" id="A0A3N4MW09"/>
<dbReference type="PANTHER" id="PTHR11601:SF34">
    <property type="entry name" value="CYSTEINE DESULFURASE"/>
    <property type="match status" value="1"/>
</dbReference>
<comment type="caution">
    <text evidence="12">The sequence shown here is derived from an EMBL/GenBank/DDBJ whole genome shotgun (WGS) entry which is preliminary data.</text>
</comment>
<evidence type="ECO:0000256" key="10">
    <source>
        <dbReference type="RuleBase" id="RU004504"/>
    </source>
</evidence>
<dbReference type="GO" id="GO:0051536">
    <property type="term" value="F:iron-sulfur cluster binding"/>
    <property type="evidence" value="ECO:0007669"/>
    <property type="project" value="UniProtKB-KW"/>
</dbReference>
<feature type="domain" description="Aminotransferase class V" evidence="11">
    <location>
        <begin position="6"/>
        <end position="363"/>
    </location>
</feature>
<comment type="catalytic activity">
    <reaction evidence="9">
        <text>(sulfur carrier)-H + L-cysteine = (sulfur carrier)-SH + L-alanine</text>
        <dbReference type="Rhea" id="RHEA:43892"/>
        <dbReference type="Rhea" id="RHEA-COMP:14737"/>
        <dbReference type="Rhea" id="RHEA-COMP:14739"/>
        <dbReference type="ChEBI" id="CHEBI:29917"/>
        <dbReference type="ChEBI" id="CHEBI:35235"/>
        <dbReference type="ChEBI" id="CHEBI:57972"/>
        <dbReference type="ChEBI" id="CHEBI:64428"/>
        <dbReference type="EC" id="2.8.1.7"/>
    </reaction>
</comment>
<sequence length="377" mass="40228">MSATPIYLDYNATTPLDERVLEAMLPFFKTHFANAGSAHLFGLSVREAVESAGEQLAGLIGASPDNILHTSGATESVNLALKGIHSAERNHIVTIATEHKAVLDTCVYLEQQGYRITVISAGKDGSVNEEDLLHAVTDETLCVCTMLANNETGVIHPIPRFSDIAHARGALMLCDATQAVGKIPVNVHELGVDLMPLSAHKFYGPKGSGALFISPGIRRKFSAQMHGGGHQKGLRSGTLNVPGIIGIGKAAEIAGTDMAGDSRRIGALRDQLEQELLSIQDTSRNGHPEQRLYNTTNICFPGVNADQLILALQHISVSSGSACTAATTYPSHVLKSMGLSDQDALSSIRFSLGRFTTGPEIEQTIGRLKLLISRFRG</sequence>
<dbReference type="InterPro" id="IPR015421">
    <property type="entry name" value="PyrdxlP-dep_Trfase_major"/>
</dbReference>
<dbReference type="Pfam" id="PF00266">
    <property type="entry name" value="Aminotran_5"/>
    <property type="match status" value="1"/>
</dbReference>
<evidence type="ECO:0000256" key="9">
    <source>
        <dbReference type="ARBA" id="ARBA00050776"/>
    </source>
</evidence>
<dbReference type="InterPro" id="IPR016454">
    <property type="entry name" value="Cysteine_dSase"/>
</dbReference>
<protein>
    <recommendedName>
        <fullName evidence="3">cysteine desulfurase</fullName>
        <ecNumber evidence="3">2.8.1.7</ecNumber>
    </recommendedName>
</protein>
<organism evidence="12 13">
    <name type="scientific">Chitinophaga barathri</name>
    <dbReference type="NCBI Taxonomy" id="1647451"/>
    <lineage>
        <taxon>Bacteria</taxon>
        <taxon>Pseudomonadati</taxon>
        <taxon>Bacteroidota</taxon>
        <taxon>Chitinophagia</taxon>
        <taxon>Chitinophagales</taxon>
        <taxon>Chitinophagaceae</taxon>
        <taxon>Chitinophaga</taxon>
    </lineage>
</organism>
<dbReference type="EMBL" id="RMBX01000010">
    <property type="protein sequence ID" value="RPD39583.1"/>
    <property type="molecule type" value="Genomic_DNA"/>
</dbReference>
<dbReference type="EC" id="2.8.1.7" evidence="3"/>
<keyword evidence="6" id="KW-0663">Pyridoxal phosphate</keyword>
<dbReference type="InterPro" id="IPR015424">
    <property type="entry name" value="PyrdxlP-dep_Trfase"/>
</dbReference>
<comment type="cofactor">
    <cofactor evidence="1 10">
        <name>pyridoxal 5'-phosphate</name>
        <dbReference type="ChEBI" id="CHEBI:597326"/>
    </cofactor>
</comment>
<dbReference type="RefSeq" id="WP_120515721.1">
    <property type="nucleotide sequence ID" value="NZ_QXZY01000004.1"/>
</dbReference>
<dbReference type="PANTHER" id="PTHR11601">
    <property type="entry name" value="CYSTEINE DESULFURYLASE FAMILY MEMBER"/>
    <property type="match status" value="1"/>
</dbReference>
<comment type="similarity">
    <text evidence="2">Belongs to the class-V pyridoxal-phosphate-dependent aminotransferase family. NifS/IscS subfamily.</text>
</comment>
<dbReference type="SUPFAM" id="SSF53383">
    <property type="entry name" value="PLP-dependent transferases"/>
    <property type="match status" value="1"/>
</dbReference>
<keyword evidence="4" id="KW-0808">Transferase</keyword>
<dbReference type="Gene3D" id="3.90.1150.10">
    <property type="entry name" value="Aspartate Aminotransferase, domain 1"/>
    <property type="match status" value="1"/>
</dbReference>
<evidence type="ECO:0000259" key="11">
    <source>
        <dbReference type="Pfam" id="PF00266"/>
    </source>
</evidence>
<evidence type="ECO:0000256" key="5">
    <source>
        <dbReference type="ARBA" id="ARBA00022723"/>
    </source>
</evidence>
<dbReference type="InterPro" id="IPR000192">
    <property type="entry name" value="Aminotrans_V_dom"/>
</dbReference>
<evidence type="ECO:0000313" key="12">
    <source>
        <dbReference type="EMBL" id="RPD39583.1"/>
    </source>
</evidence>
<dbReference type="Gene3D" id="3.40.640.10">
    <property type="entry name" value="Type I PLP-dependent aspartate aminotransferase-like (Major domain)"/>
    <property type="match status" value="1"/>
</dbReference>
<evidence type="ECO:0000256" key="8">
    <source>
        <dbReference type="ARBA" id="ARBA00023014"/>
    </source>
</evidence>
<evidence type="ECO:0000256" key="2">
    <source>
        <dbReference type="ARBA" id="ARBA00006490"/>
    </source>
</evidence>
<accession>A0A3N4MW09</accession>
<dbReference type="InterPro" id="IPR020578">
    <property type="entry name" value="Aminotrans_V_PyrdxlP_BS"/>
</dbReference>